<dbReference type="OrthoDB" id="5347061at2759"/>
<protein>
    <submittedName>
        <fullName evidence="2">Heterokaryon incompatibility protein-domain-containing protein</fullName>
    </submittedName>
</protein>
<proteinExistence type="predicted"/>
<evidence type="ECO:0000313" key="3">
    <source>
        <dbReference type="Proteomes" id="UP000813427"/>
    </source>
</evidence>
<dbReference type="EMBL" id="JAGPXF010000003">
    <property type="protein sequence ID" value="KAH7252751.1"/>
    <property type="molecule type" value="Genomic_DNA"/>
</dbReference>
<feature type="domain" description="Heterokaryon incompatibility" evidence="1">
    <location>
        <begin position="258"/>
        <end position="399"/>
    </location>
</feature>
<dbReference type="PANTHER" id="PTHR33112:SF16">
    <property type="entry name" value="HETEROKARYON INCOMPATIBILITY DOMAIN-CONTAINING PROTEIN"/>
    <property type="match status" value="1"/>
</dbReference>
<dbReference type="Pfam" id="PF06985">
    <property type="entry name" value="HET"/>
    <property type="match status" value="1"/>
</dbReference>
<sequence length="697" mass="78030">MTSDSPLPKESSTLLVYSHKSPEEARIFGLRGSDIEDIRPAPASEAPVSPDDWGFTSPTSDGFCKFCQLMLHPDAPGLVQHQPNIQHLISSGETCSTCKWLEISVTKGSPSIVSQFQRGDPGLCDKNNTTRPLTVELTKHERYTMAVMIVGDLQLYTNRGGPLTIARPSGLGELASRRFWIPHYELDEEKPYTRQDVIKTWLDDCSNHEACAASFFSTRNAKLPTRVLDLTGSPDLPTKPDDIKVRLREIEEGELGSYVALSYCWGSDPELHFKTTQGNLATHKQGIEFFSLPLLHREAILATLYLGMRYLWIDSLCIIQDSREDWQKESAKMGSFYSNAHLTLAATSSETPEKGLLLPFQGAECVKMHGETISIRMETHRTIDGGSEPLNTRGWTLQEAVLASRLVCFGEEQWLWKCPGRYATEDGLIDSQGFNNSGLTQWADIVRQGPGEDGKNYFRHWYQMVTNYSKRNLTYQTDKWNAIAGLTQMFIAQTGYNYLAGIWEEDLAVGLVWEATSQGVTREVGSIPSWSWLSVNGAIKGYRYEDSAVSMIELQNAEQEWEGVPLASPLKVARLSIRGRVLQATLGQRSVTQQSRHHIIAAPESHVIFGEAFLDSCLPEDNGMASVLCLFALNMTKQEEYFVLLLAPATKDGKDSDCKEYRRMGMGVMWKNTRCYDDGERGEEVLEKASLDTVVLV</sequence>
<accession>A0A8K0WF04</accession>
<gene>
    <name evidence="2" type="ORF">BKA59DRAFT_500703</name>
</gene>
<dbReference type="Proteomes" id="UP000813427">
    <property type="component" value="Unassembled WGS sequence"/>
</dbReference>
<organism evidence="2 3">
    <name type="scientific">Fusarium tricinctum</name>
    <dbReference type="NCBI Taxonomy" id="61284"/>
    <lineage>
        <taxon>Eukaryota</taxon>
        <taxon>Fungi</taxon>
        <taxon>Dikarya</taxon>
        <taxon>Ascomycota</taxon>
        <taxon>Pezizomycotina</taxon>
        <taxon>Sordariomycetes</taxon>
        <taxon>Hypocreomycetidae</taxon>
        <taxon>Hypocreales</taxon>
        <taxon>Nectriaceae</taxon>
        <taxon>Fusarium</taxon>
        <taxon>Fusarium tricinctum species complex</taxon>
    </lineage>
</organism>
<dbReference type="PANTHER" id="PTHR33112">
    <property type="entry name" value="DOMAIN PROTEIN, PUTATIVE-RELATED"/>
    <property type="match status" value="1"/>
</dbReference>
<evidence type="ECO:0000259" key="1">
    <source>
        <dbReference type="Pfam" id="PF06985"/>
    </source>
</evidence>
<evidence type="ECO:0000313" key="2">
    <source>
        <dbReference type="EMBL" id="KAH7252751.1"/>
    </source>
</evidence>
<dbReference type="InterPro" id="IPR010730">
    <property type="entry name" value="HET"/>
</dbReference>
<name>A0A8K0WF04_9HYPO</name>
<comment type="caution">
    <text evidence="2">The sequence shown here is derived from an EMBL/GenBank/DDBJ whole genome shotgun (WGS) entry which is preliminary data.</text>
</comment>
<keyword evidence="3" id="KW-1185">Reference proteome</keyword>
<dbReference type="AlphaFoldDB" id="A0A8K0WF04"/>
<reference evidence="2" key="1">
    <citation type="journal article" date="2021" name="Nat. Commun.">
        <title>Genetic determinants of endophytism in the Arabidopsis root mycobiome.</title>
        <authorList>
            <person name="Mesny F."/>
            <person name="Miyauchi S."/>
            <person name="Thiergart T."/>
            <person name="Pickel B."/>
            <person name="Atanasova L."/>
            <person name="Karlsson M."/>
            <person name="Huettel B."/>
            <person name="Barry K.W."/>
            <person name="Haridas S."/>
            <person name="Chen C."/>
            <person name="Bauer D."/>
            <person name="Andreopoulos W."/>
            <person name="Pangilinan J."/>
            <person name="LaButti K."/>
            <person name="Riley R."/>
            <person name="Lipzen A."/>
            <person name="Clum A."/>
            <person name="Drula E."/>
            <person name="Henrissat B."/>
            <person name="Kohler A."/>
            <person name="Grigoriev I.V."/>
            <person name="Martin F.M."/>
            <person name="Hacquard S."/>
        </authorList>
    </citation>
    <scope>NUCLEOTIDE SEQUENCE</scope>
    <source>
        <strain evidence="2">MPI-SDFR-AT-0068</strain>
    </source>
</reference>